<accession>A0A811KAF6</accession>
<keyword evidence="12" id="KW-0175">Coiled coil</keyword>
<dbReference type="SMART" id="SM00220">
    <property type="entry name" value="S_TKc"/>
    <property type="match status" value="1"/>
</dbReference>
<dbReference type="InterPro" id="IPR000719">
    <property type="entry name" value="Prot_kinase_dom"/>
</dbReference>
<sequence>MLKLPGIFKHFPGYRTFQVLYRVDRMKDANSNHDETFHKSQRQLSLVKYNIPPAFQEAFHLETSPQKVVKKLVCASLVDSLVQLAPLEKKEVVKKAVVAVLSRAGVFTSVYMSEDLQSFRSPLTQVINSFVNSTASFFPLSVFSPRVDASLSYSVGEFSIVSRRYCQDFEEISAIGCGGFGRVYKVKSRLDGHFYAIKKILLRSAQTDVLTKTVKECKYHATFEDPHIVKYHNAWVELQNVDDATDYLTVKTSSNMSEECRLSFKQSEDTDSLVCFTNGTSKSKVNKHGSTVPERDVVDTDSISTSSSSDKNLSQQLVIRRRRNSDTRMPGTVVQGTYPILFIQMELCHATLATYLVKRNQQKIAEIDCIFNLKVIKDVVSAIDFLHDRNVIHRDIKPSNVFLKKFHNGQIKAMIGDFGLTIGHDDTKDGVDDFLVHPFPSISKRTKGVGTAIYAAPEQLNSNNYDVSADIYSLGIVIYEIFQVFKTDMERVSALKNIRKLNHCSEAFTFKWPNWTELIDSMVNIIASQRPSAKQILSKIREMEEVSENDRLKQQLTSLQDQNQKLLEMVEFYQKLYGTVDEVKLKTNIDTLSTII</sequence>
<dbReference type="Gene3D" id="1.10.510.10">
    <property type="entry name" value="Transferase(Phosphotransferase) domain 1"/>
    <property type="match status" value="1"/>
</dbReference>
<dbReference type="EMBL" id="CAJFDH010000002">
    <property type="protein sequence ID" value="CAD5213206.1"/>
    <property type="molecule type" value="Genomic_DNA"/>
</dbReference>
<dbReference type="GO" id="GO:0005737">
    <property type="term" value="C:cytoplasm"/>
    <property type="evidence" value="ECO:0007669"/>
    <property type="project" value="TreeGrafter"/>
</dbReference>
<reference evidence="15" key="1">
    <citation type="submission" date="2020-09" db="EMBL/GenBank/DDBJ databases">
        <authorList>
            <person name="Kikuchi T."/>
        </authorList>
    </citation>
    <scope>NUCLEOTIDE SEQUENCE</scope>
    <source>
        <strain evidence="15">SH1</strain>
    </source>
</reference>
<proteinExistence type="inferred from homology"/>
<protein>
    <recommendedName>
        <fullName evidence="1">non-specific serine/threonine protein kinase</fullName>
        <ecNumber evidence="1">2.7.11.1</ecNumber>
    </recommendedName>
</protein>
<dbReference type="PANTHER" id="PTHR11042:SF160">
    <property type="entry name" value="EUKARYOTIC TRANSLATION INITIATION FACTOR 2-ALPHA KINASE 1"/>
    <property type="match status" value="1"/>
</dbReference>
<evidence type="ECO:0000313" key="16">
    <source>
        <dbReference type="Proteomes" id="UP000614601"/>
    </source>
</evidence>
<evidence type="ECO:0000256" key="5">
    <source>
        <dbReference type="ARBA" id="ARBA00022777"/>
    </source>
</evidence>
<feature type="coiled-coil region" evidence="12">
    <location>
        <begin position="542"/>
        <end position="576"/>
    </location>
</feature>
<keyword evidence="2" id="KW-0723">Serine/threonine-protein kinase</keyword>
<feature type="compositionally biased region" description="Low complexity" evidence="13">
    <location>
        <begin position="300"/>
        <end position="310"/>
    </location>
</feature>
<evidence type="ECO:0000256" key="3">
    <source>
        <dbReference type="ARBA" id="ARBA00022679"/>
    </source>
</evidence>
<organism evidence="15 16">
    <name type="scientific">Bursaphelenchus okinawaensis</name>
    <dbReference type="NCBI Taxonomy" id="465554"/>
    <lineage>
        <taxon>Eukaryota</taxon>
        <taxon>Metazoa</taxon>
        <taxon>Ecdysozoa</taxon>
        <taxon>Nematoda</taxon>
        <taxon>Chromadorea</taxon>
        <taxon>Rhabditida</taxon>
        <taxon>Tylenchina</taxon>
        <taxon>Tylenchomorpha</taxon>
        <taxon>Aphelenchoidea</taxon>
        <taxon>Aphelenchoididae</taxon>
        <taxon>Bursaphelenchus</taxon>
    </lineage>
</organism>
<keyword evidence="16" id="KW-1185">Reference proteome</keyword>
<dbReference type="EC" id="2.7.11.1" evidence="1"/>
<keyword evidence="7" id="KW-0652">Protein synthesis inhibitor</keyword>
<dbReference type="GO" id="GO:0017148">
    <property type="term" value="P:negative regulation of translation"/>
    <property type="evidence" value="ECO:0007669"/>
    <property type="project" value="UniProtKB-KW"/>
</dbReference>
<dbReference type="PROSITE" id="PS00108">
    <property type="entry name" value="PROTEIN_KINASE_ST"/>
    <property type="match status" value="1"/>
</dbReference>
<keyword evidence="4 11" id="KW-0547">Nucleotide-binding</keyword>
<dbReference type="GO" id="GO:0005634">
    <property type="term" value="C:nucleus"/>
    <property type="evidence" value="ECO:0007669"/>
    <property type="project" value="TreeGrafter"/>
</dbReference>
<dbReference type="SUPFAM" id="SSF56112">
    <property type="entry name" value="Protein kinase-like (PK-like)"/>
    <property type="match status" value="1"/>
</dbReference>
<feature type="domain" description="Protein kinase" evidence="14">
    <location>
        <begin position="169"/>
        <end position="546"/>
    </location>
</feature>
<feature type="binding site" evidence="11">
    <location>
        <position position="199"/>
    </location>
    <ligand>
        <name>ATP</name>
        <dbReference type="ChEBI" id="CHEBI:30616"/>
    </ligand>
</feature>
<evidence type="ECO:0000256" key="11">
    <source>
        <dbReference type="PROSITE-ProRule" id="PRU10141"/>
    </source>
</evidence>
<dbReference type="InterPro" id="IPR008271">
    <property type="entry name" value="Ser/Thr_kinase_AS"/>
</dbReference>
<comment type="catalytic activity">
    <reaction evidence="9">
        <text>L-threonyl-[protein] + ATP = O-phospho-L-threonyl-[protein] + ADP + H(+)</text>
        <dbReference type="Rhea" id="RHEA:46608"/>
        <dbReference type="Rhea" id="RHEA-COMP:11060"/>
        <dbReference type="Rhea" id="RHEA-COMP:11605"/>
        <dbReference type="ChEBI" id="CHEBI:15378"/>
        <dbReference type="ChEBI" id="CHEBI:30013"/>
        <dbReference type="ChEBI" id="CHEBI:30616"/>
        <dbReference type="ChEBI" id="CHEBI:61977"/>
        <dbReference type="ChEBI" id="CHEBI:456216"/>
        <dbReference type="EC" id="2.7.11.1"/>
    </reaction>
    <physiologicalReaction direction="left-to-right" evidence="9">
        <dbReference type="Rhea" id="RHEA:46609"/>
    </physiologicalReaction>
</comment>
<comment type="similarity">
    <text evidence="8">Belongs to the protein kinase superfamily. Ser/Thr protein kinase family. GCN2 subfamily.</text>
</comment>
<evidence type="ECO:0000256" key="2">
    <source>
        <dbReference type="ARBA" id="ARBA00022527"/>
    </source>
</evidence>
<dbReference type="PROSITE" id="PS00107">
    <property type="entry name" value="PROTEIN_KINASE_ATP"/>
    <property type="match status" value="1"/>
</dbReference>
<evidence type="ECO:0000256" key="1">
    <source>
        <dbReference type="ARBA" id="ARBA00012513"/>
    </source>
</evidence>
<dbReference type="AlphaFoldDB" id="A0A811KAF6"/>
<dbReference type="Gene3D" id="3.30.200.20">
    <property type="entry name" value="Phosphorylase Kinase, domain 1"/>
    <property type="match status" value="1"/>
</dbReference>
<evidence type="ECO:0000256" key="4">
    <source>
        <dbReference type="ARBA" id="ARBA00022741"/>
    </source>
</evidence>
<dbReference type="Proteomes" id="UP000783686">
    <property type="component" value="Unassembled WGS sequence"/>
</dbReference>
<evidence type="ECO:0000256" key="7">
    <source>
        <dbReference type="ARBA" id="ARBA00023193"/>
    </source>
</evidence>
<feature type="region of interest" description="Disordered" evidence="13">
    <location>
        <begin position="282"/>
        <end position="314"/>
    </location>
</feature>
<dbReference type="InterPro" id="IPR011009">
    <property type="entry name" value="Kinase-like_dom_sf"/>
</dbReference>
<evidence type="ECO:0000256" key="10">
    <source>
        <dbReference type="ARBA" id="ARBA00048977"/>
    </source>
</evidence>
<dbReference type="EMBL" id="CAJFCW020000002">
    <property type="protein sequence ID" value="CAG9099622.1"/>
    <property type="molecule type" value="Genomic_DNA"/>
</dbReference>
<keyword evidence="5" id="KW-0418">Kinase</keyword>
<dbReference type="CDD" id="cd13996">
    <property type="entry name" value="STKc_EIF2AK"/>
    <property type="match status" value="1"/>
</dbReference>
<dbReference type="PANTHER" id="PTHR11042">
    <property type="entry name" value="EUKARYOTIC TRANSLATION INITIATION FACTOR 2-ALPHA KINASE EIF2-ALPHA KINASE -RELATED"/>
    <property type="match status" value="1"/>
</dbReference>
<dbReference type="Pfam" id="PF00069">
    <property type="entry name" value="Pkinase"/>
    <property type="match status" value="2"/>
</dbReference>
<comment type="caution">
    <text evidence="15">The sequence shown here is derived from an EMBL/GenBank/DDBJ whole genome shotgun (WGS) entry which is preliminary data.</text>
</comment>
<dbReference type="InterPro" id="IPR050339">
    <property type="entry name" value="CC_SR_Kinase"/>
</dbReference>
<gene>
    <name evidence="15" type="ORF">BOKJ2_LOCUS5007</name>
</gene>
<keyword evidence="6 11" id="KW-0067">ATP-binding</keyword>
<evidence type="ECO:0000256" key="9">
    <source>
        <dbReference type="ARBA" id="ARBA00048659"/>
    </source>
</evidence>
<keyword evidence="3" id="KW-0808">Transferase</keyword>
<evidence type="ECO:0000256" key="12">
    <source>
        <dbReference type="SAM" id="Coils"/>
    </source>
</evidence>
<evidence type="ECO:0000313" key="15">
    <source>
        <dbReference type="EMBL" id="CAD5213206.1"/>
    </source>
</evidence>
<evidence type="ECO:0000256" key="6">
    <source>
        <dbReference type="ARBA" id="ARBA00022840"/>
    </source>
</evidence>
<name>A0A811KAF6_9BILA</name>
<dbReference type="OrthoDB" id="1405469at2759"/>
<dbReference type="PROSITE" id="PS50011">
    <property type="entry name" value="PROTEIN_KINASE_DOM"/>
    <property type="match status" value="1"/>
</dbReference>
<dbReference type="GO" id="GO:0004694">
    <property type="term" value="F:eukaryotic translation initiation factor 2alpha kinase activity"/>
    <property type="evidence" value="ECO:0007669"/>
    <property type="project" value="TreeGrafter"/>
</dbReference>
<evidence type="ECO:0000256" key="8">
    <source>
        <dbReference type="ARBA" id="ARBA00037982"/>
    </source>
</evidence>
<comment type="catalytic activity">
    <reaction evidence="10">
        <text>L-seryl-[protein] + ATP = O-phospho-L-seryl-[protein] + ADP + H(+)</text>
        <dbReference type="Rhea" id="RHEA:17989"/>
        <dbReference type="Rhea" id="RHEA-COMP:9863"/>
        <dbReference type="Rhea" id="RHEA-COMP:11604"/>
        <dbReference type="ChEBI" id="CHEBI:15378"/>
        <dbReference type="ChEBI" id="CHEBI:29999"/>
        <dbReference type="ChEBI" id="CHEBI:30616"/>
        <dbReference type="ChEBI" id="CHEBI:83421"/>
        <dbReference type="ChEBI" id="CHEBI:456216"/>
        <dbReference type="EC" id="2.7.11.1"/>
    </reaction>
    <physiologicalReaction direction="left-to-right" evidence="10">
        <dbReference type="Rhea" id="RHEA:17990"/>
    </physiologicalReaction>
</comment>
<dbReference type="GO" id="GO:0005524">
    <property type="term" value="F:ATP binding"/>
    <property type="evidence" value="ECO:0007669"/>
    <property type="project" value="UniProtKB-UniRule"/>
</dbReference>
<evidence type="ECO:0000259" key="14">
    <source>
        <dbReference type="PROSITE" id="PS50011"/>
    </source>
</evidence>
<evidence type="ECO:0000256" key="13">
    <source>
        <dbReference type="SAM" id="MobiDB-lite"/>
    </source>
</evidence>
<dbReference type="Proteomes" id="UP000614601">
    <property type="component" value="Unassembled WGS sequence"/>
</dbReference>
<dbReference type="InterPro" id="IPR017441">
    <property type="entry name" value="Protein_kinase_ATP_BS"/>
</dbReference>